<accession>A0AA96EX36</accession>
<dbReference type="AlphaFoldDB" id="A0AA96J5E7"/>
<dbReference type="Gene3D" id="3.90.550.10">
    <property type="entry name" value="Spore Coat Polysaccharide Biosynthesis Protein SpsA, Chain A"/>
    <property type="match status" value="1"/>
</dbReference>
<reference evidence="2 3" key="1">
    <citation type="submission" date="2023-09" db="EMBL/GenBank/DDBJ databases">
        <title>Flavobacterium sp. a novel bacteria isolate from Pepper rhizosphere.</title>
        <authorList>
            <person name="Peng Y."/>
            <person name="Lee J."/>
        </authorList>
    </citation>
    <scope>NUCLEOTIDE SEQUENCE [LARGE SCALE GENOMIC DNA]</scope>
    <source>
        <strain evidence="1">PMR2A8</strain>
        <strain evidence="2 3">PMTSA4</strain>
    </source>
</reference>
<name>A0AA96J5E7_9FLAO</name>
<keyword evidence="3" id="KW-1185">Reference proteome</keyword>
<gene>
    <name evidence="2" type="ORF">RN605_13135</name>
    <name evidence="1" type="ORF">RN608_05965</name>
</gene>
<evidence type="ECO:0000313" key="1">
    <source>
        <dbReference type="EMBL" id="WNM20223.1"/>
    </source>
</evidence>
<evidence type="ECO:0000313" key="2">
    <source>
        <dbReference type="EMBL" id="WNM21613.1"/>
    </source>
</evidence>
<dbReference type="PANTHER" id="PTHR42866:SF1">
    <property type="entry name" value="SPORE COAT POLYSACCHARIDE BIOSYNTHESIS PROTEIN SPSF"/>
    <property type="match status" value="1"/>
</dbReference>
<dbReference type="EMBL" id="CP134890">
    <property type="protein sequence ID" value="WNM21613.1"/>
    <property type="molecule type" value="Genomic_DNA"/>
</dbReference>
<dbReference type="EMBL" id="CP134878">
    <property type="protein sequence ID" value="WNM20223.1"/>
    <property type="molecule type" value="Genomic_DNA"/>
</dbReference>
<dbReference type="GO" id="GO:0005829">
    <property type="term" value="C:cytosol"/>
    <property type="evidence" value="ECO:0007669"/>
    <property type="project" value="TreeGrafter"/>
</dbReference>
<dbReference type="RefSeq" id="WP_313325497.1">
    <property type="nucleotide sequence ID" value="NZ_CP134878.1"/>
</dbReference>
<dbReference type="KEGG" id="fcj:RN605_13135"/>
<dbReference type="Pfam" id="PF02348">
    <property type="entry name" value="CTP_transf_3"/>
    <property type="match status" value="1"/>
</dbReference>
<evidence type="ECO:0008006" key="4">
    <source>
        <dbReference type="Google" id="ProtNLM"/>
    </source>
</evidence>
<dbReference type="PANTHER" id="PTHR42866">
    <property type="entry name" value="3-DEOXY-MANNO-OCTULOSONATE CYTIDYLYLTRANSFERASE"/>
    <property type="match status" value="1"/>
</dbReference>
<dbReference type="InterPro" id="IPR029044">
    <property type="entry name" value="Nucleotide-diphossugar_trans"/>
</dbReference>
<protein>
    <recommendedName>
        <fullName evidence="4">Glycosyl transferase family 2</fullName>
    </recommendedName>
</protein>
<organism evidence="2 3">
    <name type="scientific">Flavobacterium capsici</name>
    <dbReference type="NCBI Taxonomy" id="3075618"/>
    <lineage>
        <taxon>Bacteria</taxon>
        <taxon>Pseudomonadati</taxon>
        <taxon>Bacteroidota</taxon>
        <taxon>Flavobacteriia</taxon>
        <taxon>Flavobacteriales</taxon>
        <taxon>Flavobacteriaceae</taxon>
        <taxon>Flavobacterium</taxon>
    </lineage>
</organism>
<dbReference type="SUPFAM" id="SSF53448">
    <property type="entry name" value="Nucleotide-diphospho-sugar transferases"/>
    <property type="match status" value="1"/>
</dbReference>
<proteinExistence type="predicted"/>
<accession>A0AA96J5E7</accession>
<dbReference type="Proteomes" id="UP001304515">
    <property type="component" value="Chromosome"/>
</dbReference>
<evidence type="ECO:0000313" key="3">
    <source>
        <dbReference type="Proteomes" id="UP001304515"/>
    </source>
</evidence>
<dbReference type="InterPro" id="IPR003329">
    <property type="entry name" value="Cytidylyl_trans"/>
</dbReference>
<sequence length="258" mass="30325">MSNVKSTAFIIQARMGSSRLPNKMMLPFYDNKGILELLIEKINQFNNSNRYKIILATSTNHRDNQLAEIAQNNGLLVYKGSEEDVLARFVGAAETFGVDKIIRVCADNPFLDVNELERILTLVNEHEDYDYISFQINGIPSIKTHFGFWVEFTRIEALKKVASLTNDKFYHEHVTNFIYENPNLFKIKWINTMESLNQRKDIRMTMDTMEDYNNLKELYKQLYFEYKRIPSLEKIISYVDQNTIFKQKMITEINNNSK</sequence>